<evidence type="ECO:0000256" key="3">
    <source>
        <dbReference type="ARBA" id="ARBA00048707"/>
    </source>
</evidence>
<dbReference type="Pfam" id="PF01981">
    <property type="entry name" value="PTH2"/>
    <property type="match status" value="1"/>
</dbReference>
<feature type="compositionally biased region" description="Low complexity" evidence="4">
    <location>
        <begin position="1"/>
        <end position="21"/>
    </location>
</feature>
<evidence type="ECO:0000313" key="6">
    <source>
        <dbReference type="Proteomes" id="UP000612712"/>
    </source>
</evidence>
<comment type="catalytic activity">
    <reaction evidence="3">
        <text>an N-acyl-L-alpha-aminoacyl-tRNA + H2O = an N-acyl-L-amino acid + a tRNA + H(+)</text>
        <dbReference type="Rhea" id="RHEA:54448"/>
        <dbReference type="Rhea" id="RHEA-COMP:10123"/>
        <dbReference type="Rhea" id="RHEA-COMP:13883"/>
        <dbReference type="ChEBI" id="CHEBI:15377"/>
        <dbReference type="ChEBI" id="CHEBI:15378"/>
        <dbReference type="ChEBI" id="CHEBI:59874"/>
        <dbReference type="ChEBI" id="CHEBI:78442"/>
        <dbReference type="ChEBI" id="CHEBI:138191"/>
        <dbReference type="EC" id="3.1.1.29"/>
    </reaction>
</comment>
<feature type="compositionally biased region" description="Basic and acidic residues" evidence="4">
    <location>
        <begin position="32"/>
        <end position="44"/>
    </location>
</feature>
<evidence type="ECO:0000256" key="4">
    <source>
        <dbReference type="SAM" id="MobiDB-lite"/>
    </source>
</evidence>
<dbReference type="InterPro" id="IPR023476">
    <property type="entry name" value="Pep_tRNA_hydro_II_dom_sf"/>
</dbReference>
<accession>A0A8I0CM31</accession>
<name>A0A8I0CM31_9CORY</name>
<dbReference type="GO" id="GO:0004045">
    <property type="term" value="F:peptidyl-tRNA hydrolase activity"/>
    <property type="evidence" value="ECO:0007669"/>
    <property type="project" value="UniProtKB-EC"/>
</dbReference>
<protein>
    <recommendedName>
        <fullName evidence="1">peptidyl-tRNA hydrolase</fullName>
        <ecNumber evidence="1">3.1.1.29</ecNumber>
    </recommendedName>
</protein>
<proteinExistence type="predicted"/>
<dbReference type="GeneID" id="60808368"/>
<organism evidence="5 6">
    <name type="scientific">Corynebacterium bovis DSM 20582 = CIP 54.80</name>
    <dbReference type="NCBI Taxonomy" id="927655"/>
    <lineage>
        <taxon>Bacteria</taxon>
        <taxon>Bacillati</taxon>
        <taxon>Actinomycetota</taxon>
        <taxon>Actinomycetes</taxon>
        <taxon>Mycobacteriales</taxon>
        <taxon>Corynebacteriaceae</taxon>
        <taxon>Corynebacterium</taxon>
    </lineage>
</organism>
<evidence type="ECO:0000313" key="5">
    <source>
        <dbReference type="EMBL" id="MBB3115274.1"/>
    </source>
</evidence>
<dbReference type="EMBL" id="JACHWT010000002">
    <property type="protein sequence ID" value="MBB3115274.1"/>
    <property type="molecule type" value="Genomic_DNA"/>
</dbReference>
<feature type="region of interest" description="Disordered" evidence="4">
    <location>
        <begin position="1"/>
        <end position="54"/>
    </location>
</feature>
<evidence type="ECO:0000256" key="1">
    <source>
        <dbReference type="ARBA" id="ARBA00013260"/>
    </source>
</evidence>
<comment type="caution">
    <text evidence="5">The sequence shown here is derived from an EMBL/GenBank/DDBJ whole genome shotgun (WGS) entry which is preliminary data.</text>
</comment>
<dbReference type="RefSeq" id="WP_125186011.1">
    <property type="nucleotide sequence ID" value="NZ_CP047187.1"/>
</dbReference>
<dbReference type="InterPro" id="IPR002833">
    <property type="entry name" value="PTH2"/>
</dbReference>
<dbReference type="SUPFAM" id="SSF102462">
    <property type="entry name" value="Peptidyl-tRNA hydrolase II"/>
    <property type="match status" value="1"/>
</dbReference>
<sequence length="273" mass="28162">MADPAGADPAAEPGDTDPAAGSGFDAAWDRLSVLRRDADPRDGENPDDPETVQAMPVVLEVPKSPRPDRRALLEAAATAAVACCLAPAAGDDGEWAAALQRWYGARIRKVARRARGARWDAVQALPGVTAEVGGARARAFVPGPVYRTDPLVDRLQIEGTDLPPGDAAEVAASARRWAGEGLPVLYVDRTLGMTVGKAAAQVGHASMLLAAEMGRDAARRWAAAGFPLRVAEVDAATFADARRGAVAVVADAGFTEVAPGAVTVAACADRPGD</sequence>
<dbReference type="AlphaFoldDB" id="A0A8I0CM31"/>
<evidence type="ECO:0000256" key="2">
    <source>
        <dbReference type="ARBA" id="ARBA00022801"/>
    </source>
</evidence>
<dbReference type="Proteomes" id="UP000612712">
    <property type="component" value="Unassembled WGS sequence"/>
</dbReference>
<gene>
    <name evidence="5" type="ORF">FHU32_000478</name>
</gene>
<dbReference type="EC" id="3.1.1.29" evidence="1"/>
<keyword evidence="2 5" id="KW-0378">Hydrolase</keyword>
<dbReference type="Gene3D" id="3.40.1490.10">
    <property type="entry name" value="Bit1"/>
    <property type="match status" value="1"/>
</dbReference>
<reference evidence="5" key="1">
    <citation type="submission" date="2020-08" db="EMBL/GenBank/DDBJ databases">
        <title>Sequencing the genomes of 1000 actinobacteria strains.</title>
        <authorList>
            <person name="Klenk H.-P."/>
        </authorList>
    </citation>
    <scope>NUCLEOTIDE SEQUENCE</scope>
    <source>
        <strain evidence="5">DSM 20582</strain>
    </source>
</reference>